<organism evidence="12 13">
    <name type="scientific">Planococcus lenghuensis</name>
    <dbReference type="NCBI Taxonomy" id="2213202"/>
    <lineage>
        <taxon>Bacteria</taxon>
        <taxon>Bacillati</taxon>
        <taxon>Bacillota</taxon>
        <taxon>Bacilli</taxon>
        <taxon>Bacillales</taxon>
        <taxon>Caryophanaceae</taxon>
        <taxon>Planococcus</taxon>
    </lineage>
</organism>
<dbReference type="PANTHER" id="PTHR21089">
    <property type="entry name" value="SHIKIMATE DEHYDROGENASE"/>
    <property type="match status" value="1"/>
</dbReference>
<dbReference type="GO" id="GO:0004764">
    <property type="term" value="F:shikimate 3-dehydrogenase (NADP+) activity"/>
    <property type="evidence" value="ECO:0007669"/>
    <property type="project" value="UniProtKB-UniRule"/>
</dbReference>
<feature type="active site" description="Proton acceptor" evidence="8">
    <location>
        <position position="66"/>
    </location>
</feature>
<dbReference type="InterPro" id="IPR036291">
    <property type="entry name" value="NAD(P)-bd_dom_sf"/>
</dbReference>
<feature type="binding site" evidence="8">
    <location>
        <begin position="125"/>
        <end position="129"/>
    </location>
    <ligand>
        <name>NADP(+)</name>
        <dbReference type="ChEBI" id="CHEBI:58349"/>
    </ligand>
</feature>
<dbReference type="InterPro" id="IPR022893">
    <property type="entry name" value="Shikimate_DH_fam"/>
</dbReference>
<dbReference type="NCBIfam" id="TIGR00507">
    <property type="entry name" value="aroE"/>
    <property type="match status" value="1"/>
</dbReference>
<comment type="subunit">
    <text evidence="8">Homodimer.</text>
</comment>
<keyword evidence="4 8" id="KW-0521">NADP</keyword>
<dbReference type="InterPro" id="IPR006151">
    <property type="entry name" value="Shikm_DH/Glu-tRNA_Rdtase"/>
</dbReference>
<evidence type="ECO:0000256" key="8">
    <source>
        <dbReference type="HAMAP-Rule" id="MF_00222"/>
    </source>
</evidence>
<evidence type="ECO:0000256" key="7">
    <source>
        <dbReference type="ARBA" id="ARBA00049442"/>
    </source>
</evidence>
<keyword evidence="3 8" id="KW-0028">Amino-acid biosynthesis</keyword>
<dbReference type="Proteomes" id="UP000188184">
    <property type="component" value="Chromosome"/>
</dbReference>
<keyword evidence="5 8" id="KW-0560">Oxidoreductase</keyword>
<dbReference type="Gene3D" id="3.40.50.10860">
    <property type="entry name" value="Leucine Dehydrogenase, chain A, domain 1"/>
    <property type="match status" value="1"/>
</dbReference>
<evidence type="ECO:0000256" key="1">
    <source>
        <dbReference type="ARBA" id="ARBA00004871"/>
    </source>
</evidence>
<dbReference type="HAMAP" id="MF_00222">
    <property type="entry name" value="Shikimate_DH_AroE"/>
    <property type="match status" value="1"/>
</dbReference>
<dbReference type="GO" id="GO:0005829">
    <property type="term" value="C:cytosol"/>
    <property type="evidence" value="ECO:0007669"/>
    <property type="project" value="TreeGrafter"/>
</dbReference>
<dbReference type="GO" id="GO:0009423">
    <property type="term" value="P:chorismate biosynthetic process"/>
    <property type="evidence" value="ECO:0007669"/>
    <property type="project" value="UniProtKB-UniRule"/>
</dbReference>
<evidence type="ECO:0000259" key="10">
    <source>
        <dbReference type="Pfam" id="PF08501"/>
    </source>
</evidence>
<dbReference type="GO" id="GO:0019632">
    <property type="term" value="P:shikimate metabolic process"/>
    <property type="evidence" value="ECO:0007669"/>
    <property type="project" value="InterPro"/>
</dbReference>
<dbReference type="Pfam" id="PF18317">
    <property type="entry name" value="SDH_C"/>
    <property type="match status" value="1"/>
</dbReference>
<feature type="binding site" evidence="8">
    <location>
        <position position="234"/>
    </location>
    <ligand>
        <name>NADP(+)</name>
        <dbReference type="ChEBI" id="CHEBI:58349"/>
    </ligand>
</feature>
<dbReference type="AlphaFoldDB" id="A0A1Q2KXR8"/>
<sequence>MKKWYAVIGDPISHSLSPYMHDIWFHECGIDASMIPVHIRVGELKEGVAALKRLGVSGFNVTLPFKQEIVPLLGGLDAAAAEMNAVNTVSCNDGRLTGMNTDGDGFVRGLAGENVPKDAPILMVGAGGAARGIAFALKRQGFSRLYIANRTYRRAEELAAASGAIPLSIAEAEEQLGAMAAVINTTSAGLQDDTVPLKLTGLAPGTLVSDIIYNPLETPLLKQAADQGGRVQNGVVMFVHQGAIAFEAWTGIRPDTEPMIEKINRKLGGSYAHR</sequence>
<dbReference type="InterPro" id="IPR041121">
    <property type="entry name" value="SDH_C"/>
</dbReference>
<evidence type="ECO:0000256" key="6">
    <source>
        <dbReference type="ARBA" id="ARBA00023141"/>
    </source>
</evidence>
<dbReference type="RefSeq" id="WP_077588826.1">
    <property type="nucleotide sequence ID" value="NZ_CP019640.1"/>
</dbReference>
<proteinExistence type="inferred from homology"/>
<dbReference type="CDD" id="cd01065">
    <property type="entry name" value="NAD_bind_Shikimate_DH"/>
    <property type="match status" value="1"/>
</dbReference>
<dbReference type="UniPathway" id="UPA00053">
    <property type="reaction ID" value="UER00087"/>
</dbReference>
<comment type="pathway">
    <text evidence="1 8">Metabolic intermediate biosynthesis; chorismate biosynthesis; chorismate from D-erythrose 4-phosphate and phosphoenolpyruvate: step 4/7.</text>
</comment>
<evidence type="ECO:0000259" key="9">
    <source>
        <dbReference type="Pfam" id="PF01488"/>
    </source>
</evidence>
<dbReference type="PANTHER" id="PTHR21089:SF1">
    <property type="entry name" value="BIFUNCTIONAL 3-DEHYDROQUINATE DEHYDRATASE_SHIKIMATE DEHYDROGENASE, CHLOROPLASTIC"/>
    <property type="match status" value="1"/>
</dbReference>
<protein>
    <recommendedName>
        <fullName evidence="2 8">Shikimate dehydrogenase (NADP(+))</fullName>
        <shortName evidence="8">SDH</shortName>
        <ecNumber evidence="2 8">1.1.1.25</ecNumber>
    </recommendedName>
</protein>
<comment type="similarity">
    <text evidence="8">Belongs to the shikimate dehydrogenase family.</text>
</comment>
<dbReference type="InterPro" id="IPR011342">
    <property type="entry name" value="Shikimate_DH"/>
</dbReference>
<evidence type="ECO:0000256" key="4">
    <source>
        <dbReference type="ARBA" id="ARBA00022857"/>
    </source>
</evidence>
<dbReference type="SUPFAM" id="SSF53223">
    <property type="entry name" value="Aminoacid dehydrogenase-like, N-terminal domain"/>
    <property type="match status" value="1"/>
</dbReference>
<dbReference type="EC" id="1.1.1.25" evidence="2 8"/>
<comment type="function">
    <text evidence="8">Involved in the biosynthesis of the chorismate, which leads to the biosynthesis of aromatic amino acids. Catalyzes the reversible NADPH linked reduction of 3-dehydroshikimate (DHSA) to yield shikimate (SA).</text>
</comment>
<feature type="domain" description="Shikimate dehydrogenase substrate binding N-terminal" evidence="10">
    <location>
        <begin position="7"/>
        <end position="89"/>
    </location>
</feature>
<dbReference type="InterPro" id="IPR046346">
    <property type="entry name" value="Aminoacid_DH-like_N_sf"/>
</dbReference>
<name>A0A1Q2KXR8_9BACL</name>
<comment type="catalytic activity">
    <reaction evidence="7 8">
        <text>shikimate + NADP(+) = 3-dehydroshikimate + NADPH + H(+)</text>
        <dbReference type="Rhea" id="RHEA:17737"/>
        <dbReference type="ChEBI" id="CHEBI:15378"/>
        <dbReference type="ChEBI" id="CHEBI:16630"/>
        <dbReference type="ChEBI" id="CHEBI:36208"/>
        <dbReference type="ChEBI" id="CHEBI:57783"/>
        <dbReference type="ChEBI" id="CHEBI:58349"/>
        <dbReference type="EC" id="1.1.1.25"/>
    </reaction>
</comment>
<feature type="domain" description="Quinate/shikimate 5-dehydrogenase/glutamyl-tRNA reductase" evidence="9">
    <location>
        <begin position="117"/>
        <end position="188"/>
    </location>
</feature>
<evidence type="ECO:0000256" key="5">
    <source>
        <dbReference type="ARBA" id="ARBA00023002"/>
    </source>
</evidence>
<feature type="binding site" evidence="8">
    <location>
        <position position="102"/>
    </location>
    <ligand>
        <name>shikimate</name>
        <dbReference type="ChEBI" id="CHEBI:36208"/>
    </ligand>
</feature>
<keyword evidence="13" id="KW-1185">Reference proteome</keyword>
<feature type="binding site" evidence="8">
    <location>
        <begin position="149"/>
        <end position="154"/>
    </location>
    <ligand>
        <name>NADP(+)</name>
        <dbReference type="ChEBI" id="CHEBI:58349"/>
    </ligand>
</feature>
<feature type="binding site" evidence="8">
    <location>
        <begin position="15"/>
        <end position="17"/>
    </location>
    <ligand>
        <name>shikimate</name>
        <dbReference type="ChEBI" id="CHEBI:36208"/>
    </ligand>
</feature>
<dbReference type="KEGG" id="pmar:B0X71_07470"/>
<evidence type="ECO:0000256" key="3">
    <source>
        <dbReference type="ARBA" id="ARBA00022605"/>
    </source>
</evidence>
<reference evidence="12 13" key="1">
    <citation type="submission" date="2017-02" db="EMBL/GenBank/DDBJ databases">
        <title>The complete genomic sequence of a novel cold adapted crude oil-degrading bacterium Planococcus qaidamina Y42.</title>
        <authorList>
            <person name="Yang R."/>
        </authorList>
    </citation>
    <scope>NUCLEOTIDE SEQUENCE [LARGE SCALE GENOMIC DNA]</scope>
    <source>
        <strain evidence="12 13">Y42</strain>
    </source>
</reference>
<dbReference type="Gene3D" id="3.40.50.720">
    <property type="entry name" value="NAD(P)-binding Rossmann-like Domain"/>
    <property type="match status" value="1"/>
</dbReference>
<dbReference type="GO" id="GO:0008652">
    <property type="term" value="P:amino acid biosynthetic process"/>
    <property type="evidence" value="ECO:0007669"/>
    <property type="project" value="UniProtKB-KW"/>
</dbReference>
<evidence type="ECO:0000259" key="11">
    <source>
        <dbReference type="Pfam" id="PF18317"/>
    </source>
</evidence>
<feature type="domain" description="SDH C-terminal" evidence="11">
    <location>
        <begin position="234"/>
        <end position="261"/>
    </location>
</feature>
<dbReference type="EMBL" id="CP019640">
    <property type="protein sequence ID" value="AQQ52943.1"/>
    <property type="molecule type" value="Genomic_DNA"/>
</dbReference>
<dbReference type="Pfam" id="PF01488">
    <property type="entry name" value="Shikimate_DH"/>
    <property type="match status" value="1"/>
</dbReference>
<dbReference type="Pfam" id="PF08501">
    <property type="entry name" value="Shikimate_dh_N"/>
    <property type="match status" value="1"/>
</dbReference>
<feature type="binding site" evidence="8">
    <location>
        <position position="62"/>
    </location>
    <ligand>
        <name>shikimate</name>
        <dbReference type="ChEBI" id="CHEBI:36208"/>
    </ligand>
</feature>
<accession>A0A1Q2KXR8</accession>
<comment type="caution">
    <text evidence="8">Lacks conserved residue(s) required for the propagation of feature annotation.</text>
</comment>
<dbReference type="InterPro" id="IPR013708">
    <property type="entry name" value="Shikimate_DH-bd_N"/>
</dbReference>
<feature type="binding site" evidence="8">
    <location>
        <position position="87"/>
    </location>
    <ligand>
        <name>shikimate</name>
        <dbReference type="ChEBI" id="CHEBI:36208"/>
    </ligand>
</feature>
<dbReference type="GO" id="GO:0050661">
    <property type="term" value="F:NADP binding"/>
    <property type="evidence" value="ECO:0007669"/>
    <property type="project" value="InterPro"/>
</dbReference>
<feature type="binding site" evidence="8">
    <location>
        <position position="241"/>
    </location>
    <ligand>
        <name>shikimate</name>
        <dbReference type="ChEBI" id="CHEBI:36208"/>
    </ligand>
</feature>
<evidence type="ECO:0000313" key="13">
    <source>
        <dbReference type="Proteomes" id="UP000188184"/>
    </source>
</evidence>
<dbReference type="SUPFAM" id="SSF51735">
    <property type="entry name" value="NAD(P)-binding Rossmann-fold domains"/>
    <property type="match status" value="1"/>
</dbReference>
<evidence type="ECO:0000256" key="2">
    <source>
        <dbReference type="ARBA" id="ARBA00012962"/>
    </source>
</evidence>
<dbReference type="OrthoDB" id="9792692at2"/>
<feature type="binding site" evidence="8">
    <location>
        <position position="211"/>
    </location>
    <ligand>
        <name>NADP(+)</name>
        <dbReference type="ChEBI" id="CHEBI:58349"/>
    </ligand>
</feature>
<keyword evidence="6 8" id="KW-0057">Aromatic amino acid biosynthesis</keyword>
<feature type="binding site" evidence="8">
    <location>
        <position position="213"/>
    </location>
    <ligand>
        <name>shikimate</name>
        <dbReference type="ChEBI" id="CHEBI:36208"/>
    </ligand>
</feature>
<evidence type="ECO:0000313" key="12">
    <source>
        <dbReference type="EMBL" id="AQQ52943.1"/>
    </source>
</evidence>
<dbReference type="GO" id="GO:0009073">
    <property type="term" value="P:aromatic amino acid family biosynthetic process"/>
    <property type="evidence" value="ECO:0007669"/>
    <property type="project" value="UniProtKB-KW"/>
</dbReference>
<gene>
    <name evidence="8" type="primary">aroE</name>
    <name evidence="12" type="ORF">B0X71_07470</name>
</gene>